<organism evidence="3">
    <name type="scientific">Fagus sylvatica</name>
    <name type="common">Beechnut</name>
    <dbReference type="NCBI Taxonomy" id="28930"/>
    <lineage>
        <taxon>Eukaryota</taxon>
        <taxon>Viridiplantae</taxon>
        <taxon>Streptophyta</taxon>
        <taxon>Embryophyta</taxon>
        <taxon>Tracheophyta</taxon>
        <taxon>Spermatophyta</taxon>
        <taxon>Magnoliopsida</taxon>
        <taxon>eudicotyledons</taxon>
        <taxon>Gunneridae</taxon>
        <taxon>Pentapetalae</taxon>
        <taxon>rosids</taxon>
        <taxon>fabids</taxon>
        <taxon>Fagales</taxon>
        <taxon>Fagaceae</taxon>
        <taxon>Fagus</taxon>
    </lineage>
</organism>
<keyword evidence="2" id="KW-1133">Transmembrane helix</keyword>
<proteinExistence type="predicted"/>
<feature type="transmembrane region" description="Helical" evidence="2">
    <location>
        <begin position="159"/>
        <end position="178"/>
    </location>
</feature>
<dbReference type="PANTHER" id="PTHR24093:SF509">
    <property type="entry name" value="CALCIUM-TRANSPORTING ATPASE"/>
    <property type="match status" value="1"/>
</dbReference>
<dbReference type="SUPFAM" id="SSF81665">
    <property type="entry name" value="Calcium ATPase, transmembrane domain M"/>
    <property type="match status" value="1"/>
</dbReference>
<dbReference type="EMBL" id="OIVN01003224">
    <property type="protein sequence ID" value="SPD09645.1"/>
    <property type="molecule type" value="Genomic_DNA"/>
</dbReference>
<evidence type="ECO:0000256" key="1">
    <source>
        <dbReference type="ARBA" id="ARBA00022842"/>
    </source>
</evidence>
<dbReference type="GO" id="GO:0005388">
    <property type="term" value="F:P-type calcium transporter activity"/>
    <property type="evidence" value="ECO:0007669"/>
    <property type="project" value="TreeGrafter"/>
</dbReference>
<keyword evidence="1" id="KW-0460">Magnesium</keyword>
<dbReference type="GO" id="GO:0005886">
    <property type="term" value="C:plasma membrane"/>
    <property type="evidence" value="ECO:0007669"/>
    <property type="project" value="TreeGrafter"/>
</dbReference>
<evidence type="ECO:0008006" key="4">
    <source>
        <dbReference type="Google" id="ProtNLM"/>
    </source>
</evidence>
<dbReference type="AlphaFoldDB" id="A0A2N9HCM5"/>
<accession>A0A2N9HCM5</accession>
<gene>
    <name evidence="3" type="ORF">FSB_LOCUS37527</name>
</gene>
<protein>
    <recommendedName>
        <fullName evidence="4">Cation-transporting P-type ATPase N-terminal domain-containing protein</fullName>
    </recommendedName>
</protein>
<keyword evidence="2" id="KW-0472">Membrane</keyword>
<reference evidence="3" key="1">
    <citation type="submission" date="2018-02" db="EMBL/GenBank/DDBJ databases">
        <authorList>
            <person name="Cohen D.B."/>
            <person name="Kent A.D."/>
        </authorList>
    </citation>
    <scope>NUCLEOTIDE SEQUENCE</scope>
</reference>
<feature type="transmembrane region" description="Helical" evidence="2">
    <location>
        <begin position="130"/>
        <end position="147"/>
    </location>
</feature>
<sequence length="219" mass="24825">MSTLKFRKPGEITIPDQEEYWSVSKTHKRRWRLALTAIHFTRLLSSMSKKVLDKNSTLLRTLSYVAIDMQQPIDEDSPHDKPVSLLTVDPRKLRDTVRDKNFESLSQFGGVKELALILETDVKNGINGDTTILILLACALLSLAFGIKQHGLKDGWYDGGSIIVAVFLVITVSAVSDFKQSRQLQKLSTKSSDIRVEVVRDGRRQPIRYLMLLWVILCV</sequence>
<name>A0A2N9HCM5_FAGSY</name>
<evidence type="ECO:0000313" key="3">
    <source>
        <dbReference type="EMBL" id="SPD09645.1"/>
    </source>
</evidence>
<dbReference type="InterPro" id="IPR023298">
    <property type="entry name" value="ATPase_P-typ_TM_dom_sf"/>
</dbReference>
<evidence type="ECO:0000256" key="2">
    <source>
        <dbReference type="SAM" id="Phobius"/>
    </source>
</evidence>
<keyword evidence="2" id="KW-0812">Transmembrane</keyword>
<dbReference type="PANTHER" id="PTHR24093">
    <property type="entry name" value="CATION TRANSPORTING ATPASE"/>
    <property type="match status" value="1"/>
</dbReference>